<evidence type="ECO:0000313" key="3">
    <source>
        <dbReference type="Proteomes" id="UP000192678"/>
    </source>
</evidence>
<reference evidence="2 3" key="1">
    <citation type="submission" date="2017-04" db="EMBL/GenBank/DDBJ databases">
        <authorList>
            <person name="Afonso C.L."/>
            <person name="Miller P.J."/>
            <person name="Scott M.A."/>
            <person name="Spackman E."/>
            <person name="Goraichik I."/>
            <person name="Dimitrov K.M."/>
            <person name="Suarez D.L."/>
            <person name="Swayne D.E."/>
        </authorList>
    </citation>
    <scope>NUCLEOTIDE SEQUENCE [LARGE SCALE GENOMIC DNA]</scope>
    <source>
        <strain evidence="2 3">DSM 19625</strain>
    </source>
</reference>
<dbReference type="GO" id="GO:0015562">
    <property type="term" value="F:efflux transmembrane transporter activity"/>
    <property type="evidence" value="ECO:0007669"/>
    <property type="project" value="TreeGrafter"/>
</dbReference>
<keyword evidence="3" id="KW-1185">Reference proteome</keyword>
<organism evidence="2 3">
    <name type="scientific">Pedobacter nyackensis</name>
    <dbReference type="NCBI Taxonomy" id="475255"/>
    <lineage>
        <taxon>Bacteria</taxon>
        <taxon>Pseudomonadati</taxon>
        <taxon>Bacteroidota</taxon>
        <taxon>Sphingobacteriia</taxon>
        <taxon>Sphingobacteriales</taxon>
        <taxon>Sphingobacteriaceae</taxon>
        <taxon>Pedobacter</taxon>
    </lineage>
</organism>
<evidence type="ECO:0000256" key="1">
    <source>
        <dbReference type="SAM" id="SignalP"/>
    </source>
</evidence>
<gene>
    <name evidence="2" type="ORF">SAMN04488101_118103</name>
</gene>
<dbReference type="PANTHER" id="PTHR30469">
    <property type="entry name" value="MULTIDRUG RESISTANCE PROTEIN MDTA"/>
    <property type="match status" value="1"/>
</dbReference>
<dbReference type="OrthoDB" id="9778236at2"/>
<feature type="chain" id="PRO_5012280675" evidence="1">
    <location>
        <begin position="24"/>
        <end position="300"/>
    </location>
</feature>
<keyword evidence="1" id="KW-0732">Signal</keyword>
<dbReference type="PANTHER" id="PTHR30469:SF33">
    <property type="entry name" value="SLR1207 PROTEIN"/>
    <property type="match status" value="1"/>
</dbReference>
<dbReference type="Gene3D" id="2.40.30.170">
    <property type="match status" value="1"/>
</dbReference>
<evidence type="ECO:0000313" key="2">
    <source>
        <dbReference type="EMBL" id="SMD15589.1"/>
    </source>
</evidence>
<feature type="signal peptide" evidence="1">
    <location>
        <begin position="1"/>
        <end position="23"/>
    </location>
</feature>
<dbReference type="SUPFAM" id="SSF111369">
    <property type="entry name" value="HlyD-like secretion proteins"/>
    <property type="match status" value="1"/>
</dbReference>
<dbReference type="RefSeq" id="WP_084291834.1">
    <property type="nucleotide sequence ID" value="NZ_FWYB01000018.1"/>
</dbReference>
<dbReference type="Proteomes" id="UP000192678">
    <property type="component" value="Unassembled WGS sequence"/>
</dbReference>
<protein>
    <submittedName>
        <fullName evidence="2">HlyD family secretion protein</fullName>
    </submittedName>
</protein>
<dbReference type="GO" id="GO:1990281">
    <property type="term" value="C:efflux pump complex"/>
    <property type="evidence" value="ECO:0007669"/>
    <property type="project" value="TreeGrafter"/>
</dbReference>
<dbReference type="PROSITE" id="PS51257">
    <property type="entry name" value="PROKAR_LIPOPROTEIN"/>
    <property type="match status" value="1"/>
</dbReference>
<dbReference type="EMBL" id="FWYB01000018">
    <property type="protein sequence ID" value="SMD15589.1"/>
    <property type="molecule type" value="Genomic_DNA"/>
</dbReference>
<dbReference type="AlphaFoldDB" id="A0A1W2F0W4"/>
<accession>A0A1W2F0W4</accession>
<proteinExistence type="predicted"/>
<name>A0A1W2F0W4_9SPHI</name>
<dbReference type="STRING" id="475255.SAMN04488101_118103"/>
<sequence length="300" mass="33092">MKQTIFATLVILSLISCSAKEQAFDASGTFEAVETIVSAEVTGLINTLNIEEGKELKAGEIVGHIDSTQLYLKKKQLEAQVVAVLGKRPDVTAQVAPHREQLKQAVNEQQRISNLLMVDAATAKQMDDGNAQVAIIKKQIAAQESALGITSASLNKETEPLNMQIEQVNDQLAKCRIVNKTVGSVLVKYAEVNEMAIAGKPLYKVSDLSTMILRAYITDKQLSSVKLGQKVEVLVDDVGEKYKTYEGIVEWISDKAEFTPKTIQTKDERTNLVYAVKIRVKNDGYLKIGMYGEINFLKKI</sequence>